<organism evidence="2 3">
    <name type="scientific">Crotalaria pallida</name>
    <name type="common">Smooth rattlebox</name>
    <name type="synonym">Crotalaria striata</name>
    <dbReference type="NCBI Taxonomy" id="3830"/>
    <lineage>
        <taxon>Eukaryota</taxon>
        <taxon>Viridiplantae</taxon>
        <taxon>Streptophyta</taxon>
        <taxon>Embryophyta</taxon>
        <taxon>Tracheophyta</taxon>
        <taxon>Spermatophyta</taxon>
        <taxon>Magnoliopsida</taxon>
        <taxon>eudicotyledons</taxon>
        <taxon>Gunneridae</taxon>
        <taxon>Pentapetalae</taxon>
        <taxon>rosids</taxon>
        <taxon>fabids</taxon>
        <taxon>Fabales</taxon>
        <taxon>Fabaceae</taxon>
        <taxon>Papilionoideae</taxon>
        <taxon>50 kb inversion clade</taxon>
        <taxon>genistoids sensu lato</taxon>
        <taxon>core genistoids</taxon>
        <taxon>Crotalarieae</taxon>
        <taxon>Crotalaria</taxon>
    </lineage>
</organism>
<dbReference type="Pfam" id="PF13966">
    <property type="entry name" value="zf-RVT"/>
    <property type="match status" value="1"/>
</dbReference>
<dbReference type="PANTHER" id="PTHR36617">
    <property type="entry name" value="PROTEIN, PUTATIVE-RELATED"/>
    <property type="match status" value="1"/>
</dbReference>
<evidence type="ECO:0000313" key="2">
    <source>
        <dbReference type="EMBL" id="KAK7252062.1"/>
    </source>
</evidence>
<keyword evidence="3" id="KW-1185">Reference proteome</keyword>
<feature type="domain" description="Reverse transcriptase zinc-binding" evidence="1">
    <location>
        <begin position="108"/>
        <end position="195"/>
    </location>
</feature>
<dbReference type="InterPro" id="IPR026960">
    <property type="entry name" value="RVT-Znf"/>
</dbReference>
<comment type="caution">
    <text evidence="2">The sequence shown here is derived from an EMBL/GenBank/DDBJ whole genome shotgun (WGS) entry which is preliminary data.</text>
</comment>
<evidence type="ECO:0000259" key="1">
    <source>
        <dbReference type="Pfam" id="PF13966"/>
    </source>
</evidence>
<dbReference type="AlphaFoldDB" id="A0AAN9EBJ0"/>
<evidence type="ECO:0000313" key="3">
    <source>
        <dbReference type="Proteomes" id="UP001372338"/>
    </source>
</evidence>
<sequence>MSNTMKSIFRATERLKDGFDFRFGEGNTSFWYGSWCKAGPLCESVPYVHISDTGKSIRDVWRNGEWDWNSLYTTIPTETADIVNQVRILGFGELKDVWGWSGKDDGIYTASSGYKWLSHTSRNHVSDESWSWLWKISCPEKVRFLMWLMLHNAIPTNVFRCNRGLAASPMCSRCDSDCETVLHCIRDCPYSRDLWYRFGFTDQNFFSMDVWRWVRSATASNSCLKFVAVLWWAWR</sequence>
<dbReference type="EMBL" id="JAYWIO010000007">
    <property type="protein sequence ID" value="KAK7252062.1"/>
    <property type="molecule type" value="Genomic_DNA"/>
</dbReference>
<dbReference type="Proteomes" id="UP001372338">
    <property type="component" value="Unassembled WGS sequence"/>
</dbReference>
<dbReference type="PANTHER" id="PTHR36617:SF16">
    <property type="entry name" value="OS04G0516500 PROTEIN"/>
    <property type="match status" value="1"/>
</dbReference>
<reference evidence="2 3" key="1">
    <citation type="submission" date="2024-01" db="EMBL/GenBank/DDBJ databases">
        <title>The genomes of 5 underutilized Papilionoideae crops provide insights into root nodulation and disease resistanc.</title>
        <authorList>
            <person name="Yuan L."/>
        </authorList>
    </citation>
    <scope>NUCLEOTIDE SEQUENCE [LARGE SCALE GENOMIC DNA]</scope>
    <source>
        <strain evidence="2">ZHUSHIDOU_FW_LH</strain>
        <tissue evidence="2">Leaf</tissue>
    </source>
</reference>
<protein>
    <recommendedName>
        <fullName evidence="1">Reverse transcriptase zinc-binding domain-containing protein</fullName>
    </recommendedName>
</protein>
<proteinExistence type="predicted"/>
<accession>A0AAN9EBJ0</accession>
<name>A0AAN9EBJ0_CROPI</name>
<gene>
    <name evidence="2" type="ORF">RIF29_35769</name>
</gene>